<name>A0A0F9AYT7_9ZZZZ</name>
<comment type="caution">
    <text evidence="1">The sequence shown here is derived from an EMBL/GenBank/DDBJ whole genome shotgun (WGS) entry which is preliminary data.</text>
</comment>
<dbReference type="AlphaFoldDB" id="A0A0F9AYT7"/>
<gene>
    <name evidence="1" type="ORF">LCGC14_2593510</name>
</gene>
<evidence type="ECO:0000313" key="1">
    <source>
        <dbReference type="EMBL" id="KKL06687.1"/>
    </source>
</evidence>
<sequence>VTFVLESSRIQVKKYEDIDLQEILGKWVR</sequence>
<reference evidence="1" key="1">
    <citation type="journal article" date="2015" name="Nature">
        <title>Complex archaea that bridge the gap between prokaryotes and eukaryotes.</title>
        <authorList>
            <person name="Spang A."/>
            <person name="Saw J.H."/>
            <person name="Jorgensen S.L."/>
            <person name="Zaremba-Niedzwiedzka K."/>
            <person name="Martijn J."/>
            <person name="Lind A.E."/>
            <person name="van Eijk R."/>
            <person name="Schleper C."/>
            <person name="Guy L."/>
            <person name="Ettema T.J."/>
        </authorList>
    </citation>
    <scope>NUCLEOTIDE SEQUENCE</scope>
</reference>
<organism evidence="1">
    <name type="scientific">marine sediment metagenome</name>
    <dbReference type="NCBI Taxonomy" id="412755"/>
    <lineage>
        <taxon>unclassified sequences</taxon>
        <taxon>metagenomes</taxon>
        <taxon>ecological metagenomes</taxon>
    </lineage>
</organism>
<protein>
    <submittedName>
        <fullName evidence="1">Uncharacterized protein</fullName>
    </submittedName>
</protein>
<feature type="non-terminal residue" evidence="1">
    <location>
        <position position="1"/>
    </location>
</feature>
<accession>A0A0F9AYT7</accession>
<dbReference type="EMBL" id="LAZR01043602">
    <property type="protein sequence ID" value="KKL06687.1"/>
    <property type="molecule type" value="Genomic_DNA"/>
</dbReference>
<proteinExistence type="predicted"/>